<comment type="caution">
    <text evidence="2">The sequence shown here is derived from an EMBL/GenBank/DDBJ whole genome shotgun (WGS) entry which is preliminary data.</text>
</comment>
<reference evidence="2" key="1">
    <citation type="thesis" date="2021" institute="BYU ScholarsArchive" country="Provo, UT, USA">
        <title>Applications of and Algorithms for Genome Assembly and Genomic Analyses with an Emphasis on Marine Teleosts.</title>
        <authorList>
            <person name="Pickett B.D."/>
        </authorList>
    </citation>
    <scope>NUCLEOTIDE SEQUENCE</scope>
    <source>
        <strain evidence="2">HI-2016</strain>
    </source>
</reference>
<name>A0A8T2PAD2_9TELE</name>
<evidence type="ECO:0000313" key="2">
    <source>
        <dbReference type="EMBL" id="KAG9348171.1"/>
    </source>
</evidence>
<organism evidence="2 3">
    <name type="scientific">Albula glossodonta</name>
    <name type="common">roundjaw bonefish</name>
    <dbReference type="NCBI Taxonomy" id="121402"/>
    <lineage>
        <taxon>Eukaryota</taxon>
        <taxon>Metazoa</taxon>
        <taxon>Chordata</taxon>
        <taxon>Craniata</taxon>
        <taxon>Vertebrata</taxon>
        <taxon>Euteleostomi</taxon>
        <taxon>Actinopterygii</taxon>
        <taxon>Neopterygii</taxon>
        <taxon>Teleostei</taxon>
        <taxon>Albuliformes</taxon>
        <taxon>Albulidae</taxon>
        <taxon>Albula</taxon>
    </lineage>
</organism>
<evidence type="ECO:0000256" key="1">
    <source>
        <dbReference type="SAM" id="MobiDB-lite"/>
    </source>
</evidence>
<dbReference type="Proteomes" id="UP000824540">
    <property type="component" value="Unassembled WGS sequence"/>
</dbReference>
<dbReference type="Gene3D" id="3.10.580.10">
    <property type="entry name" value="CBS-domain"/>
    <property type="match status" value="1"/>
</dbReference>
<dbReference type="AlphaFoldDB" id="A0A8T2PAD2"/>
<evidence type="ECO:0000313" key="3">
    <source>
        <dbReference type="Proteomes" id="UP000824540"/>
    </source>
</evidence>
<accession>A0A8T2PAD2</accession>
<keyword evidence="3" id="KW-1185">Reference proteome</keyword>
<sequence length="102" mass="11379">MTCLILALPECFLLLYSMILLGSIERSQLQSLLSQQLGRPRRLEYLRERSHATKKRLSTVSQTGSEEAVQRVNQEVRFQVSHGSGGQAGEGGQPPRAEISLR</sequence>
<feature type="region of interest" description="Disordered" evidence="1">
    <location>
        <begin position="81"/>
        <end position="102"/>
    </location>
</feature>
<proteinExistence type="predicted"/>
<feature type="compositionally biased region" description="Gly residues" evidence="1">
    <location>
        <begin position="83"/>
        <end position="92"/>
    </location>
</feature>
<protein>
    <submittedName>
        <fullName evidence="2">Uncharacterized protein</fullName>
    </submittedName>
</protein>
<dbReference type="EMBL" id="JAFBMS010000011">
    <property type="protein sequence ID" value="KAG9348171.1"/>
    <property type="molecule type" value="Genomic_DNA"/>
</dbReference>
<dbReference type="InterPro" id="IPR046342">
    <property type="entry name" value="CBS_dom_sf"/>
</dbReference>
<gene>
    <name evidence="2" type="ORF">JZ751_001906</name>
</gene>